<dbReference type="EMBL" id="CM000144">
    <property type="protein sequence ID" value="EEE67393.1"/>
    <property type="molecule type" value="Genomic_DNA"/>
</dbReference>
<reference evidence="1" key="8">
    <citation type="submission" date="2012-08" db="EMBL/GenBank/DDBJ databases">
        <title>Oryza sativa nipponbare(GA3) genomic DNA, chromosome 7.</title>
        <authorList>
            <consortium name="IRGSP(International Rice Genome Sequencing Project)"/>
        </authorList>
    </citation>
    <scope>NUCLEOTIDE SEQUENCE</scope>
</reference>
<reference evidence="1 3" key="1">
    <citation type="journal article" date="2005" name="Nature">
        <title>The map-based sequence of the rice genome.</title>
        <authorList>
            <consortium name="International rice genome sequencing project (IRGSP)"/>
            <person name="Matsumoto T."/>
            <person name="Wu J."/>
            <person name="Kanamori H."/>
            <person name="Katayose Y."/>
            <person name="Fujisawa M."/>
            <person name="Namiki N."/>
            <person name="Mizuno H."/>
            <person name="Yamamoto K."/>
            <person name="Antonio B.A."/>
            <person name="Baba T."/>
            <person name="Sakata K."/>
            <person name="Nagamura Y."/>
            <person name="Aoki H."/>
            <person name="Arikawa K."/>
            <person name="Arita K."/>
            <person name="Bito T."/>
            <person name="Chiden Y."/>
            <person name="Fujitsuka N."/>
            <person name="Fukunaka R."/>
            <person name="Hamada M."/>
            <person name="Harada C."/>
            <person name="Hayashi A."/>
            <person name="Hijishita S."/>
            <person name="Honda M."/>
            <person name="Hosokawa S."/>
            <person name="Ichikawa Y."/>
            <person name="Idonuma A."/>
            <person name="Iijima M."/>
            <person name="Ikeda M."/>
            <person name="Ikeno M."/>
            <person name="Ito K."/>
            <person name="Ito S."/>
            <person name="Ito T."/>
            <person name="Ito Y."/>
            <person name="Ito Y."/>
            <person name="Iwabuchi A."/>
            <person name="Kamiya K."/>
            <person name="Karasawa W."/>
            <person name="Kurita K."/>
            <person name="Katagiri S."/>
            <person name="Kikuta A."/>
            <person name="Kobayashi H."/>
            <person name="Kobayashi N."/>
            <person name="Machita K."/>
            <person name="Maehara T."/>
            <person name="Masukawa M."/>
            <person name="Mizubayashi T."/>
            <person name="Mukai Y."/>
            <person name="Nagasaki H."/>
            <person name="Nagata Y."/>
            <person name="Naito S."/>
            <person name="Nakashima M."/>
            <person name="Nakama Y."/>
            <person name="Nakamichi Y."/>
            <person name="Nakamura M."/>
            <person name="Meguro A."/>
            <person name="Negishi M."/>
            <person name="Ohta I."/>
            <person name="Ohta T."/>
            <person name="Okamoto M."/>
            <person name="Ono N."/>
            <person name="Saji S."/>
            <person name="Sakaguchi M."/>
            <person name="Sakai K."/>
            <person name="Shibata M."/>
            <person name="Shimokawa T."/>
            <person name="Song J."/>
            <person name="Takazaki Y."/>
            <person name="Terasawa K."/>
            <person name="Tsugane M."/>
            <person name="Tsuji K."/>
            <person name="Ueda S."/>
            <person name="Waki K."/>
            <person name="Yamagata H."/>
            <person name="Yamamoto M."/>
            <person name="Yamamoto S."/>
            <person name="Yamane H."/>
            <person name="Yoshiki S."/>
            <person name="Yoshihara R."/>
            <person name="Yukawa K."/>
            <person name="Zhong H."/>
            <person name="Yano M."/>
            <person name="Yuan Q."/>
            <person name="Ouyang S."/>
            <person name="Liu J."/>
            <person name="Jones K.M."/>
            <person name="Gansberger K."/>
            <person name="Moffat K."/>
            <person name="Hill J."/>
            <person name="Bera J."/>
            <person name="Fadrosh D."/>
            <person name="Jin S."/>
            <person name="Johri S."/>
            <person name="Kim M."/>
            <person name="Overton L."/>
            <person name="Reardon M."/>
            <person name="Tsitrin T."/>
            <person name="Vuong H."/>
            <person name="Weaver B."/>
            <person name="Ciecko A."/>
            <person name="Tallon L."/>
            <person name="Jackson J."/>
            <person name="Pai G."/>
            <person name="Aken S.V."/>
            <person name="Utterback T."/>
            <person name="Reidmuller S."/>
            <person name="Feldblyum T."/>
            <person name="Hsiao J."/>
            <person name="Zismann V."/>
            <person name="Iobst S."/>
            <person name="de Vazeille A.R."/>
            <person name="Buell C.R."/>
            <person name="Ying K."/>
            <person name="Li Y."/>
            <person name="Lu T."/>
            <person name="Huang Y."/>
            <person name="Zhao Q."/>
            <person name="Feng Q."/>
            <person name="Zhang L."/>
            <person name="Zhu J."/>
            <person name="Weng Q."/>
            <person name="Mu J."/>
            <person name="Lu Y."/>
            <person name="Fan D."/>
            <person name="Liu Y."/>
            <person name="Guan J."/>
            <person name="Zhang Y."/>
            <person name="Yu S."/>
            <person name="Liu X."/>
            <person name="Zhang Y."/>
            <person name="Hong G."/>
            <person name="Han B."/>
            <person name="Choisne N."/>
            <person name="Demange N."/>
            <person name="Orjeda G."/>
            <person name="Samain S."/>
            <person name="Cattolico L."/>
            <person name="Pelletier E."/>
            <person name="Couloux A."/>
            <person name="Segurens B."/>
            <person name="Wincker P."/>
            <person name="D'Hont A."/>
            <person name="Scarpelli C."/>
            <person name="Weissenbach J."/>
            <person name="Salanoubat M."/>
            <person name="Quetier F."/>
            <person name="Yu Y."/>
            <person name="Kim H.R."/>
            <person name="Rambo T."/>
            <person name="Currie J."/>
            <person name="Collura K."/>
            <person name="Luo M."/>
            <person name="Yang T."/>
            <person name="Ammiraju J.S.S."/>
            <person name="Engler F."/>
            <person name="Soderlund C."/>
            <person name="Wing R.A."/>
            <person name="Palmer L.E."/>
            <person name="de la Bastide M."/>
            <person name="Spiegel L."/>
            <person name="Nascimento L."/>
            <person name="Zutavern T."/>
            <person name="O'Shaughnessy A."/>
            <person name="Dike S."/>
            <person name="Dedhia N."/>
            <person name="Preston R."/>
            <person name="Balija V."/>
            <person name="McCombie W.R."/>
            <person name="Chow T."/>
            <person name="Chen H."/>
            <person name="Chung M."/>
            <person name="Chen C."/>
            <person name="Shaw J."/>
            <person name="Wu H."/>
            <person name="Hsiao K."/>
            <person name="Chao Y."/>
            <person name="Chu M."/>
            <person name="Cheng C."/>
            <person name="Hour A."/>
            <person name="Lee P."/>
            <person name="Lin S."/>
            <person name="Lin Y."/>
            <person name="Liou J."/>
            <person name="Liu S."/>
            <person name="Hsing Y."/>
            <person name="Raghuvanshi S."/>
            <person name="Mohanty A."/>
            <person name="Bharti A.K."/>
            <person name="Gaur A."/>
            <person name="Gupta V."/>
            <person name="Kumar D."/>
            <person name="Ravi V."/>
            <person name="Vij S."/>
            <person name="Kapur A."/>
            <person name="Khurana P."/>
            <person name="Khurana P."/>
            <person name="Khurana J.P."/>
            <person name="Tyagi A.K."/>
            <person name="Gaikwad K."/>
            <person name="Singh A."/>
            <person name="Dalal V."/>
            <person name="Srivastava S."/>
            <person name="Dixit A."/>
            <person name="Pal A.K."/>
            <person name="Ghazi I.A."/>
            <person name="Yadav M."/>
            <person name="Pandit A."/>
            <person name="Bhargava A."/>
            <person name="Sureshbabu K."/>
            <person name="Batra K."/>
            <person name="Sharma T.R."/>
            <person name="Mohapatra T."/>
            <person name="Singh N.K."/>
            <person name="Messing J."/>
            <person name="Nelson A.B."/>
            <person name="Fuks G."/>
            <person name="Kavchok S."/>
            <person name="Keizer G."/>
            <person name="Linton E."/>
            <person name="Llaca V."/>
            <person name="Song R."/>
            <person name="Tanyolac B."/>
            <person name="Young S."/>
            <person name="Ho-Il K."/>
            <person name="Hahn J.H."/>
            <person name="Sangsakoo G."/>
            <person name="Vanavichit A."/>
            <person name="de Mattos Luiz.A.T."/>
            <person name="Zimmer P.D."/>
            <person name="Malone G."/>
            <person name="Dellagostin O."/>
            <person name="de Oliveira A.C."/>
            <person name="Bevan M."/>
            <person name="Bancroft I."/>
            <person name="Minx P."/>
            <person name="Cordum H."/>
            <person name="Wilson R."/>
            <person name="Cheng Z."/>
            <person name="Jin W."/>
            <person name="Jiang J."/>
            <person name="Leong S.A."/>
            <person name="Iwama H."/>
            <person name="Gojobori T."/>
            <person name="Itoh T."/>
            <person name="Niimura Y."/>
            <person name="Fujii Y."/>
            <person name="Habara T."/>
            <person name="Sakai H."/>
            <person name="Sato Y."/>
            <person name="Wilson G."/>
            <person name="Kumar K."/>
            <person name="McCouch S."/>
            <person name="Juretic N."/>
            <person name="Hoen D."/>
            <person name="Wright S."/>
            <person name="Bruskiewich R."/>
            <person name="Bureau T."/>
            <person name="Miyao A."/>
            <person name="Hirochika H."/>
            <person name="Nishikawa T."/>
            <person name="Kadowaki K."/>
            <person name="Sugiura M."/>
            <person name="Burr B."/>
            <person name="Sasaki T."/>
        </authorList>
    </citation>
    <scope>NUCLEOTIDE SEQUENCE [LARGE SCALE GENOMIC DNA]</scope>
    <source>
        <strain evidence="3">cv. Nipponbare</strain>
    </source>
</reference>
<reference evidence="3" key="6">
    <citation type="journal article" date="2008" name="Nucleic Acids Res.">
        <title>The rice annotation project database (RAP-DB): 2008 update.</title>
        <authorList>
            <consortium name="The rice annotation project (RAP)"/>
        </authorList>
    </citation>
    <scope>GENOME REANNOTATION</scope>
    <source>
        <strain evidence="3">cv. Nipponbare</strain>
    </source>
</reference>
<name>A0A979HL23_ORYSJ</name>
<dbReference type="PANTHER" id="PTHR31264">
    <property type="entry name" value="OS07G0554500 PROTEIN-RELATED"/>
    <property type="match status" value="1"/>
</dbReference>
<reference evidence="2" key="2">
    <citation type="journal article" date="2005" name="PLoS Biol.">
        <title>The genomes of Oryza sativa: a history of duplications.</title>
        <authorList>
            <person name="Yu J."/>
            <person name="Wang J."/>
            <person name="Lin W."/>
            <person name="Li S."/>
            <person name="Li H."/>
            <person name="Zhou J."/>
            <person name="Ni P."/>
            <person name="Dong W."/>
            <person name="Hu S."/>
            <person name="Zeng C."/>
            <person name="Zhang J."/>
            <person name="Zhang Y."/>
            <person name="Li R."/>
            <person name="Xu Z."/>
            <person name="Li S."/>
            <person name="Li X."/>
            <person name="Zheng H."/>
            <person name="Cong L."/>
            <person name="Lin L."/>
            <person name="Yin J."/>
            <person name="Geng J."/>
            <person name="Li G."/>
            <person name="Shi J."/>
            <person name="Liu J."/>
            <person name="Lv H."/>
            <person name="Li J."/>
            <person name="Wang J."/>
            <person name="Deng Y."/>
            <person name="Ran L."/>
            <person name="Shi X."/>
            <person name="Wang X."/>
            <person name="Wu Q."/>
            <person name="Li C."/>
            <person name="Ren X."/>
            <person name="Wang J."/>
            <person name="Wang X."/>
            <person name="Li D."/>
            <person name="Liu D."/>
            <person name="Zhang X."/>
            <person name="Ji Z."/>
            <person name="Zhao W."/>
            <person name="Sun Y."/>
            <person name="Zhang Z."/>
            <person name="Bao J."/>
            <person name="Han Y."/>
            <person name="Dong L."/>
            <person name="Ji J."/>
            <person name="Chen P."/>
            <person name="Wu S."/>
            <person name="Liu J."/>
            <person name="Xiao Y."/>
            <person name="Bu D."/>
            <person name="Tan J."/>
            <person name="Yang L."/>
            <person name="Ye C."/>
            <person name="Zhang J."/>
            <person name="Xu J."/>
            <person name="Zhou Y."/>
            <person name="Yu Y."/>
            <person name="Zhang B."/>
            <person name="Zhuang S."/>
            <person name="Wei H."/>
            <person name="Liu B."/>
            <person name="Lei M."/>
            <person name="Yu H."/>
            <person name="Li Y."/>
            <person name="Xu H."/>
            <person name="Wei S."/>
            <person name="He X."/>
            <person name="Fang L."/>
            <person name="Zhang Z."/>
            <person name="Zhang Y."/>
            <person name="Huang X."/>
            <person name="Su Z."/>
            <person name="Tong W."/>
            <person name="Li J."/>
            <person name="Tong Z."/>
            <person name="Li S."/>
            <person name="Ye J."/>
            <person name="Wang L."/>
            <person name="Fang L."/>
            <person name="Lei T."/>
            <person name="Chen C."/>
            <person name="Chen H."/>
            <person name="Xu Z."/>
            <person name="Li H."/>
            <person name="Huang H."/>
            <person name="Zhang F."/>
            <person name="Xu H."/>
            <person name="Li N."/>
            <person name="Zhao C."/>
            <person name="Li S."/>
            <person name="Dong L."/>
            <person name="Huang Y."/>
            <person name="Li L."/>
            <person name="Xi Y."/>
            <person name="Qi Q."/>
            <person name="Li W."/>
            <person name="Zhang B."/>
            <person name="Hu W."/>
            <person name="Zhang Y."/>
            <person name="Tian X."/>
            <person name="Jiao Y."/>
            <person name="Liang X."/>
            <person name="Jin J."/>
            <person name="Gao L."/>
            <person name="Zheng W."/>
            <person name="Hao B."/>
            <person name="Liu S."/>
            <person name="Wang W."/>
            <person name="Yuan L."/>
            <person name="Cao M."/>
            <person name="McDermott J."/>
            <person name="Samudrala R."/>
            <person name="Wang J."/>
            <person name="Wong G.K."/>
            <person name="Yang H."/>
        </authorList>
    </citation>
    <scope>NUCLEOTIDE SEQUENCE [LARGE SCALE GENOMIC DNA]</scope>
</reference>
<dbReference type="KEGG" id="osa:4343567"/>
<reference evidence="1" key="4">
    <citation type="journal article" date="2007" name="Genome Res.">
        <title>Curated Genome Annotation of Oryza sativa ssp. japonica and Comparative Genome Analysis with Arabidopsis thaliana.</title>
        <authorList>
            <consortium name="The Rice Annotation Project (RAP)"/>
            <person name="Itoh T."/>
            <person name="Tanaka T."/>
            <person name="Barrero R.A."/>
            <person name="Yamasaki C."/>
            <person name="Fujii Y."/>
            <person name="Hilton P.B."/>
            <person name="Antonio B.A."/>
            <person name="Aono H."/>
            <person name="Apweiler R."/>
            <person name="Bruskiewich R."/>
            <person name="Bureau T."/>
            <person name="Burr F."/>
            <person name="Costa de Oliveira A."/>
            <person name="Fuks G."/>
            <person name="Habara T."/>
            <person name="Haberer G."/>
            <person name="Han B."/>
            <person name="Harada E."/>
            <person name="Hiraki A.T."/>
            <person name="Hirochika H."/>
            <person name="Hoen D."/>
            <person name="Hokari H."/>
            <person name="Hosokawa S."/>
            <person name="Hsing Y."/>
            <person name="Ikawa H."/>
            <person name="Ikeo K."/>
            <person name="Imanishi T."/>
            <person name="Ito Y."/>
            <person name="Jaiswal P."/>
            <person name="Kanno M."/>
            <person name="Kawahara Y."/>
            <person name="Kawamura T."/>
            <person name="Kawashima H."/>
            <person name="Khurana J.P."/>
            <person name="Kikuchi S."/>
            <person name="Komatsu S."/>
            <person name="Koyanagi K.O."/>
            <person name="Kubooka H."/>
            <person name="Lieberherr D."/>
            <person name="Lin Y.C."/>
            <person name="Lonsdale D."/>
            <person name="Matsumoto T."/>
            <person name="Matsuya A."/>
            <person name="McCombie W.R."/>
            <person name="Messing J."/>
            <person name="Miyao A."/>
            <person name="Mulder N."/>
            <person name="Nagamura Y."/>
            <person name="Nam J."/>
            <person name="Namiki N."/>
            <person name="Numa H."/>
            <person name="Nurimoto S."/>
            <person name="O'donovan C."/>
            <person name="Ohyanagi H."/>
            <person name="Okido T."/>
            <person name="Oota S."/>
            <person name="Osato N."/>
            <person name="Palmer L.E."/>
            <person name="Quetier F."/>
            <person name="Raghuvanshi S."/>
            <person name="Saichi N."/>
            <person name="Sakai H."/>
            <person name="Sakai Y."/>
            <person name="Sakata K."/>
            <person name="Sakurai T."/>
            <person name="Sato F."/>
            <person name="Sato Y."/>
            <person name="Schoof H."/>
            <person name="Seki M."/>
            <person name="Shibata M."/>
            <person name="Shimizu Y."/>
            <person name="Shinozaki K."/>
            <person name="Shinso Y."/>
            <person name="Singh N.K."/>
            <person name="Smith-White B."/>
            <person name="Takeda J."/>
            <person name="Tanino M."/>
            <person name="Tatusova T."/>
            <person name="Thongjuea S."/>
            <person name="Todokoro F."/>
            <person name="Tsugane M."/>
            <person name="Tyagi A.K."/>
            <person name="Vanavichit A."/>
            <person name="Wang A."/>
            <person name="Wing R.A."/>
            <person name="Yamaguchi K."/>
            <person name="Yamamoto M."/>
            <person name="Yamamoto N."/>
            <person name="Yu Y."/>
            <person name="Zhang H."/>
            <person name="Zhao Q."/>
            <person name="Higo K."/>
            <person name="Burr B."/>
            <person name="Gojobori T."/>
            <person name="Sasaki T."/>
        </authorList>
    </citation>
    <scope>NUCLEOTIDE SEQUENCE</scope>
</reference>
<reference evidence="2" key="7">
    <citation type="submission" date="2008-12" db="EMBL/GenBank/DDBJ databases">
        <title>Improved gene annotation of the rice (Oryza sativa) genomes.</title>
        <authorList>
            <person name="Wang J."/>
            <person name="Li R."/>
            <person name="Fan W."/>
            <person name="Huang Q."/>
            <person name="Zhang J."/>
            <person name="Zhou Y."/>
            <person name="Hu Y."/>
            <person name="Zi S."/>
            <person name="Li J."/>
            <person name="Ni P."/>
            <person name="Zheng H."/>
            <person name="Zhang Y."/>
            <person name="Zhao M."/>
            <person name="Hao Q."/>
            <person name="McDermott J."/>
            <person name="Samudrala R."/>
            <person name="Kristiansen K."/>
            <person name="Wong G.K.-S."/>
        </authorList>
    </citation>
    <scope>NUCLEOTIDE SEQUENCE</scope>
</reference>
<dbReference type="Proteomes" id="UP000007752">
    <property type="component" value="Chromosome 7"/>
</dbReference>
<reference evidence="1" key="5">
    <citation type="journal article" date="2008" name="Nucleic Acids Res.">
        <title>The Rice Annotation Project Database (RAP-DB): 2008 update.</title>
        <authorList>
            <consortium name="The Rice Annotation Project (RAP)"/>
            <person name="Tanaka T."/>
            <person name="Antonio B.A."/>
            <person name="Kikuchi S."/>
            <person name="Matsumoto T."/>
            <person name="Nagamura Y."/>
            <person name="Numa H."/>
            <person name="Sakai H."/>
            <person name="Wu J."/>
            <person name="Itoh T."/>
            <person name="Sasaki T."/>
            <person name="Aono R."/>
            <person name="Fujii Y."/>
            <person name="Habara T."/>
            <person name="Harada E."/>
            <person name="Kanno M."/>
            <person name="Kawahara Y."/>
            <person name="Kawashima H."/>
            <person name="Kubooka H."/>
            <person name="Matsuya A."/>
            <person name="Nakaoka H."/>
            <person name="Saichi N."/>
            <person name="Sanbonmatsu R."/>
            <person name="Sato Y."/>
            <person name="Shinso Y."/>
            <person name="Suzuki M."/>
            <person name="Takeda J."/>
            <person name="Tanino M."/>
            <person name="Todokoro F."/>
            <person name="Yamaguchi K."/>
            <person name="Yamamoto N."/>
            <person name="Yamasaki C."/>
            <person name="Imanishi T."/>
            <person name="Okido T."/>
            <person name="Tada M."/>
            <person name="Ikeo K."/>
            <person name="Tateno Y."/>
            <person name="Gojobori T."/>
            <person name="Lin Y.C."/>
            <person name="Wei F.J."/>
            <person name="Hsing Y.I."/>
            <person name="Zhao Q."/>
            <person name="Han B."/>
            <person name="Kramer M.R."/>
            <person name="McCombie R.W."/>
            <person name="Lonsdale D."/>
            <person name="O'Donovan C.C."/>
            <person name="Whitfield E.J."/>
            <person name="Apweiler R."/>
            <person name="Koyanagi K.O."/>
            <person name="Khurana J.P."/>
            <person name="Raghuvanshi S."/>
            <person name="Singh N.K."/>
            <person name="Tyagi A.K."/>
            <person name="Haberer G."/>
            <person name="Fujisawa M."/>
            <person name="Hosokawa S."/>
            <person name="Ito Y."/>
            <person name="Ikawa H."/>
            <person name="Shibata M."/>
            <person name="Yamamoto M."/>
            <person name="Bruskiewich R.M."/>
            <person name="Hoen D.R."/>
            <person name="Bureau TE."/>
            <person name="Namiki N."/>
            <person name="Ohyanagi H."/>
            <person name="Sakai Y."/>
            <person name="Nobushima S."/>
            <person name="Sakata K."/>
            <person name="Barrero R.A."/>
            <person name="Sato Y."/>
            <person name="Souvorov A."/>
            <person name="Smith-White B."/>
            <person name="Tatusova T."/>
            <person name="An S."/>
            <person name="An G."/>
            <person name="OOta S."/>
            <person name="Fuks G."/>
            <person name="Messing J."/>
            <person name="Christie K.R."/>
            <person name="Lieberherr D."/>
            <person name="Kim H."/>
            <person name="Zuccolo A."/>
            <person name="Wing R.A."/>
            <person name="Nobuta K."/>
            <person name="Green P.J."/>
            <person name="Lu C."/>
            <person name="Meyers BC."/>
            <person name="Chaparro C."/>
            <person name="Piegu B."/>
            <person name="Panaud O."/>
            <person name="Echeverria M."/>
        </authorList>
    </citation>
    <scope>NUCLEOTIDE SEQUENCE</scope>
</reference>
<dbReference type="AlphaFoldDB" id="A0A979HL23"/>
<dbReference type="OrthoDB" id="643896at2759"/>
<dbReference type="Proteomes" id="UP000000763">
    <property type="component" value="Chromosome 7"/>
</dbReference>
<reference evidence="1" key="9">
    <citation type="submission" date="2012-08" db="EMBL/GenBank/DDBJ databases">
        <title>The Second Rice Annotation Project Meeting (RAP2).</title>
        <authorList>
            <consortium name="The Rice Annotation Project (RAP)"/>
        </authorList>
    </citation>
    <scope>NUCLEOTIDE SEQUENCE</scope>
</reference>
<reference evidence="1" key="3">
    <citation type="journal article" date="2006" name="Nucleic Acids Res.">
        <title>The Rice Annotation Project Database (RAP-DB): hub for Oryza sativa ssp. japonica genome information.</title>
        <authorList>
            <person name="Ohyanagi H."/>
            <person name="Tanaka T."/>
            <person name="Sakai H."/>
            <person name="Shigemoto Y."/>
            <person name="Yamaguchi K."/>
            <person name="Habara T."/>
            <person name="Fujii Y."/>
            <person name="Antonio B.A."/>
            <person name="Nagamura Y."/>
            <person name="Imanishi T."/>
            <person name="Ikeo K."/>
            <person name="Itoh T."/>
            <person name="Gojobori T."/>
            <person name="Sasaki T."/>
        </authorList>
    </citation>
    <scope>NUCLEOTIDE SEQUENCE</scope>
</reference>
<protein>
    <submittedName>
        <fullName evidence="1">Os07g0555400 protein</fullName>
    </submittedName>
</protein>
<evidence type="ECO:0000313" key="2">
    <source>
        <dbReference type="EMBL" id="EEE67393.1"/>
    </source>
</evidence>
<dbReference type="KEGG" id="dosa:Os07g0555400"/>
<gene>
    <name evidence="1" type="ordered locus">Os07g0555400</name>
    <name evidence="2" type="ORF">OsJ_24705</name>
</gene>
<evidence type="ECO:0000313" key="1">
    <source>
        <dbReference type="EMBL" id="BAF21874.1"/>
    </source>
</evidence>
<evidence type="ECO:0000313" key="3">
    <source>
        <dbReference type="Proteomes" id="UP000000763"/>
    </source>
</evidence>
<dbReference type="EMBL" id="AP008213">
    <property type="protein sequence ID" value="BAF21874.1"/>
    <property type="molecule type" value="Genomic_DNA"/>
</dbReference>
<organism evidence="2">
    <name type="scientific">Oryza sativa subsp. japonica</name>
    <name type="common">Rice</name>
    <dbReference type="NCBI Taxonomy" id="39947"/>
    <lineage>
        <taxon>Eukaryota</taxon>
        <taxon>Viridiplantae</taxon>
        <taxon>Streptophyta</taxon>
        <taxon>Embryophyta</taxon>
        <taxon>Tracheophyta</taxon>
        <taxon>Spermatophyta</taxon>
        <taxon>Magnoliopsida</taxon>
        <taxon>Liliopsida</taxon>
        <taxon>Poales</taxon>
        <taxon>Poaceae</taxon>
        <taxon>BOP clade</taxon>
        <taxon>Oryzoideae</taxon>
        <taxon>Oryzeae</taxon>
        <taxon>Oryzinae</taxon>
        <taxon>Oryza</taxon>
        <taxon>Oryza sativa</taxon>
    </lineage>
</organism>
<proteinExistence type="predicted"/>
<accession>A0A979HL23</accession>
<accession>B9FXV6</accession>
<sequence length="166" mass="18412">MPLDWRDGRVLAALVPMTKIITHEGDEGEFVPFPRRDDVTDLAVCDPISRRYVIIPAIPGDLITSGEQRDCLFDFNAFLAPATEEEMADSSFRVVATAQCKSKLFVFVFSSRSEEWRKLSIRQWEHLRRGCELVGAGSGRFLLGPALLCTLPLVLGAEGDGQVARS</sequence>